<organism evidence="1">
    <name type="scientific">viral metagenome</name>
    <dbReference type="NCBI Taxonomy" id="1070528"/>
    <lineage>
        <taxon>unclassified sequences</taxon>
        <taxon>metagenomes</taxon>
        <taxon>organismal metagenomes</taxon>
    </lineage>
</organism>
<name>A0A6C0LYK2_9ZZZZ</name>
<proteinExistence type="predicted"/>
<reference evidence="1" key="1">
    <citation type="journal article" date="2020" name="Nature">
        <title>Giant virus diversity and host interactions through global metagenomics.</title>
        <authorList>
            <person name="Schulz F."/>
            <person name="Roux S."/>
            <person name="Paez-Espino D."/>
            <person name="Jungbluth S."/>
            <person name="Walsh D.A."/>
            <person name="Denef V.J."/>
            <person name="McMahon K.D."/>
            <person name="Konstantinidis K.T."/>
            <person name="Eloe-Fadrosh E.A."/>
            <person name="Kyrpides N.C."/>
            <person name="Woyke T."/>
        </authorList>
    </citation>
    <scope>NUCLEOTIDE SEQUENCE</scope>
    <source>
        <strain evidence="1">GVMAG-S-1035085-51</strain>
    </source>
</reference>
<accession>A0A6C0LYK2</accession>
<dbReference type="EMBL" id="MN740613">
    <property type="protein sequence ID" value="QHU35829.1"/>
    <property type="molecule type" value="Genomic_DNA"/>
</dbReference>
<evidence type="ECO:0000313" key="1">
    <source>
        <dbReference type="EMBL" id="QHU35829.1"/>
    </source>
</evidence>
<sequence length="164" mass="19540">MSEFDIKKYLKKLKKTLEEKELESFYVMVDRTDFKPMKGYDTPGDLMKMTVEKKQYYAGKRIADISLYTNLKGLKTDEFIFSIKIVIYKILENGKLSFNIKDTVGIRVNYYPDDFEKRRFRLKDVEKFMRLCADNVIYIETLNGNKYKNVLKILEKKGIDFETD</sequence>
<dbReference type="AlphaFoldDB" id="A0A6C0LYK2"/>
<protein>
    <submittedName>
        <fullName evidence="1">Uncharacterized protein</fullName>
    </submittedName>
</protein>